<gene>
    <name evidence="1" type="ORF">SAMN05216438_10948</name>
</gene>
<proteinExistence type="predicted"/>
<name>A0A1I4HLZ8_9LACT</name>
<organism evidence="1 2">
    <name type="scientific">Lactococcus garvieae</name>
    <dbReference type="NCBI Taxonomy" id="1363"/>
    <lineage>
        <taxon>Bacteria</taxon>
        <taxon>Bacillati</taxon>
        <taxon>Bacillota</taxon>
        <taxon>Bacilli</taxon>
        <taxon>Lactobacillales</taxon>
        <taxon>Streptococcaceae</taxon>
        <taxon>Lactococcus</taxon>
    </lineage>
</organism>
<protein>
    <submittedName>
        <fullName evidence="1">Uncharacterized protein</fullName>
    </submittedName>
</protein>
<dbReference type="OrthoDB" id="2242781at2"/>
<sequence>MDIKENLKNIIDKLDYGQVAKLAMLERGAYAVSGPQETTADGALFEDFAAKYLSENEDLTVVNRKDPETALQQEDFEALLGQLKAPQHIIFVECLELGTTEIKGFLNTLLSADLIKSSKVVLLDLPQLEYMALHSSMKGKIAI</sequence>
<dbReference type="AlphaFoldDB" id="A0A1I4HLZ8"/>
<accession>A0A1I4HLZ8</accession>
<dbReference type="RefSeq" id="WP_014025508.1">
    <property type="nucleotide sequence ID" value="NZ_AP027239.1"/>
</dbReference>
<dbReference type="EMBL" id="FOTJ01000009">
    <property type="protein sequence ID" value="SFL42790.1"/>
    <property type="molecule type" value="Genomic_DNA"/>
</dbReference>
<dbReference type="Proteomes" id="UP000181969">
    <property type="component" value="Unassembled WGS sequence"/>
</dbReference>
<evidence type="ECO:0000313" key="2">
    <source>
        <dbReference type="Proteomes" id="UP000181969"/>
    </source>
</evidence>
<evidence type="ECO:0000313" key="1">
    <source>
        <dbReference type="EMBL" id="SFL42790.1"/>
    </source>
</evidence>
<reference evidence="1 2" key="1">
    <citation type="submission" date="2016-10" db="EMBL/GenBank/DDBJ databases">
        <authorList>
            <person name="de Groot N.N."/>
        </authorList>
    </citation>
    <scope>NUCLEOTIDE SEQUENCE [LARGE SCALE GENOMIC DNA]</scope>
    <source>
        <strain evidence="1 2">M79</strain>
    </source>
</reference>